<name>A0A9P9W7S8_9PEZI</name>
<dbReference type="Proteomes" id="UP000829685">
    <property type="component" value="Unassembled WGS sequence"/>
</dbReference>
<evidence type="ECO:0000256" key="1">
    <source>
        <dbReference type="SAM" id="MobiDB-lite"/>
    </source>
</evidence>
<dbReference type="Pfam" id="PF20263">
    <property type="entry name" value="LYRM2-like"/>
    <property type="match status" value="1"/>
</dbReference>
<dbReference type="EMBL" id="JAFIMR010000095">
    <property type="protein sequence ID" value="KAI1847865.1"/>
    <property type="molecule type" value="Genomic_DNA"/>
</dbReference>
<dbReference type="AlphaFoldDB" id="A0A9P9W7S8"/>
<accession>A0A9P9W7S8</accession>
<evidence type="ECO:0000259" key="2">
    <source>
        <dbReference type="Pfam" id="PF20263"/>
    </source>
</evidence>
<feature type="domain" description="LYR motif-containing protein Cup1-like N-terminal" evidence="2">
    <location>
        <begin position="14"/>
        <end position="91"/>
    </location>
</feature>
<dbReference type="InterPro" id="IPR046896">
    <property type="entry name" value="Cup1-like_N"/>
</dbReference>
<proteinExistence type="predicted"/>
<organism evidence="3 4">
    <name type="scientific">Neoarthrinium moseri</name>
    <dbReference type="NCBI Taxonomy" id="1658444"/>
    <lineage>
        <taxon>Eukaryota</taxon>
        <taxon>Fungi</taxon>
        <taxon>Dikarya</taxon>
        <taxon>Ascomycota</taxon>
        <taxon>Pezizomycotina</taxon>
        <taxon>Sordariomycetes</taxon>
        <taxon>Xylariomycetidae</taxon>
        <taxon>Amphisphaeriales</taxon>
        <taxon>Apiosporaceae</taxon>
        <taxon>Neoarthrinium</taxon>
    </lineage>
</organism>
<gene>
    <name evidence="3" type="ORF">JX265_013907</name>
</gene>
<comment type="caution">
    <text evidence="3">The sequence shown here is derived from an EMBL/GenBank/DDBJ whole genome shotgun (WGS) entry which is preliminary data.</text>
</comment>
<feature type="region of interest" description="Disordered" evidence="1">
    <location>
        <begin position="276"/>
        <end position="299"/>
    </location>
</feature>
<keyword evidence="4" id="KW-1185">Reference proteome</keyword>
<evidence type="ECO:0000313" key="4">
    <source>
        <dbReference type="Proteomes" id="UP000829685"/>
    </source>
</evidence>
<sequence>MPLRIPHPDAPLHLYRHILREASYLPPLARPWAVDRIKARFRDCRHARHPHRHVRHAHHHLRFLRAANAGHVDRMLRICYMATGRLGKRRRLLADAYLTTAPPPDSAALALATPALATPQSPGKRPGGDRLLHPTWLDSWDLPKIKALATSQYDQQSNATLPKEVRRTLNVSPTQNCWGLPVGPRGLTNKTKKLYASVFASLLPPVPRGEWQALQSLALGEADDASWQIPSRRPVAASTTTTTTTANTATGTAHVDRPWDWEKYATTPIRVLERPNARRRKALSGSLDQDPRGQGAPIGLRAYKPRSLRRNLYGRIWAASPLVTTKNTSWDITWGGANPKVSKPASRDMQFFRGVDTKGSIMPSSPAAV</sequence>
<protein>
    <recommendedName>
        <fullName evidence="2">LYR motif-containing protein Cup1-like N-terminal domain-containing protein</fullName>
    </recommendedName>
</protein>
<reference evidence="3" key="1">
    <citation type="submission" date="2021-03" db="EMBL/GenBank/DDBJ databases">
        <title>Revisited historic fungal species revealed as producer of novel bioactive compounds through whole genome sequencing and comparative genomics.</title>
        <authorList>
            <person name="Vignolle G.A."/>
            <person name="Hochenegger N."/>
            <person name="Mach R.L."/>
            <person name="Mach-Aigner A.R."/>
            <person name="Javad Rahimi M."/>
            <person name="Salim K.A."/>
            <person name="Chan C.M."/>
            <person name="Lim L.B.L."/>
            <person name="Cai F."/>
            <person name="Druzhinina I.S."/>
            <person name="U'Ren J.M."/>
            <person name="Derntl C."/>
        </authorList>
    </citation>
    <scope>NUCLEOTIDE SEQUENCE</scope>
    <source>
        <strain evidence="3">TUCIM 5799</strain>
    </source>
</reference>
<evidence type="ECO:0000313" key="3">
    <source>
        <dbReference type="EMBL" id="KAI1847865.1"/>
    </source>
</evidence>